<comment type="cofactor">
    <cofactor evidence="1">
        <name>Mg(2+)</name>
        <dbReference type="ChEBI" id="CHEBI:18420"/>
    </cofactor>
</comment>
<evidence type="ECO:0000256" key="2">
    <source>
        <dbReference type="ARBA" id="ARBA00001947"/>
    </source>
</evidence>
<evidence type="ECO:0000313" key="11">
    <source>
        <dbReference type="EMBL" id="GHD27036.1"/>
    </source>
</evidence>
<dbReference type="NCBIfam" id="NF001299">
    <property type="entry name" value="PRK00241.1"/>
    <property type="match status" value="1"/>
</dbReference>
<evidence type="ECO:0000256" key="7">
    <source>
        <dbReference type="ARBA" id="ARBA00022842"/>
    </source>
</evidence>
<dbReference type="Pfam" id="PF00293">
    <property type="entry name" value="NUDIX"/>
    <property type="match status" value="1"/>
</dbReference>
<evidence type="ECO:0000256" key="4">
    <source>
        <dbReference type="ARBA" id="ARBA00012381"/>
    </source>
</evidence>
<comment type="caution">
    <text evidence="11">The sequence shown here is derived from an EMBL/GenBank/DDBJ whole genome shotgun (WGS) entry which is preliminary data.</text>
</comment>
<evidence type="ECO:0000256" key="9">
    <source>
        <dbReference type="ARBA" id="ARBA00023679"/>
    </source>
</evidence>
<comment type="cofactor">
    <cofactor evidence="2">
        <name>Zn(2+)</name>
        <dbReference type="ChEBI" id="CHEBI:29105"/>
    </cofactor>
</comment>
<comment type="catalytic activity">
    <reaction evidence="9">
        <text>a 5'-end NAD(+)-phospho-ribonucleoside in mRNA + H2O = a 5'-end phospho-adenosine-phospho-ribonucleoside in mRNA + beta-nicotinamide D-ribonucleotide + 2 H(+)</text>
        <dbReference type="Rhea" id="RHEA:60876"/>
        <dbReference type="Rhea" id="RHEA-COMP:15698"/>
        <dbReference type="Rhea" id="RHEA-COMP:15719"/>
        <dbReference type="ChEBI" id="CHEBI:14649"/>
        <dbReference type="ChEBI" id="CHEBI:15377"/>
        <dbReference type="ChEBI" id="CHEBI:15378"/>
        <dbReference type="ChEBI" id="CHEBI:144029"/>
        <dbReference type="ChEBI" id="CHEBI:144051"/>
    </reaction>
    <physiologicalReaction direction="left-to-right" evidence="9">
        <dbReference type="Rhea" id="RHEA:60877"/>
    </physiologicalReaction>
</comment>
<dbReference type="PROSITE" id="PS51462">
    <property type="entry name" value="NUDIX"/>
    <property type="match status" value="1"/>
</dbReference>
<protein>
    <recommendedName>
        <fullName evidence="4">NAD(+) diphosphatase</fullName>
        <ecNumber evidence="4">3.6.1.22</ecNumber>
    </recommendedName>
</protein>
<evidence type="ECO:0000313" key="12">
    <source>
        <dbReference type="Proteomes" id="UP000610203"/>
    </source>
</evidence>
<accession>A0ABQ3GNE6</accession>
<evidence type="ECO:0000256" key="3">
    <source>
        <dbReference type="ARBA" id="ARBA00009595"/>
    </source>
</evidence>
<dbReference type="Pfam" id="PF09297">
    <property type="entry name" value="Zn_ribbon_NUD"/>
    <property type="match status" value="1"/>
</dbReference>
<feature type="domain" description="Nudix hydrolase" evidence="10">
    <location>
        <begin position="182"/>
        <end position="316"/>
    </location>
</feature>
<dbReference type="SUPFAM" id="SSF55811">
    <property type="entry name" value="Nudix"/>
    <property type="match status" value="1"/>
</dbReference>
<keyword evidence="5" id="KW-0479">Metal-binding</keyword>
<dbReference type="PANTHER" id="PTHR42904:SF6">
    <property type="entry name" value="NAD-CAPPED RNA HYDROLASE NUDT12"/>
    <property type="match status" value="1"/>
</dbReference>
<dbReference type="InterPro" id="IPR015797">
    <property type="entry name" value="NUDIX_hydrolase-like_dom_sf"/>
</dbReference>
<dbReference type="PROSITE" id="PS00893">
    <property type="entry name" value="NUDIX_BOX"/>
    <property type="match status" value="1"/>
</dbReference>
<evidence type="ECO:0000256" key="8">
    <source>
        <dbReference type="ARBA" id="ARBA00023027"/>
    </source>
</evidence>
<dbReference type="EMBL" id="BMZR01000001">
    <property type="protein sequence ID" value="GHD27036.1"/>
    <property type="molecule type" value="Genomic_DNA"/>
</dbReference>
<dbReference type="CDD" id="cd03429">
    <property type="entry name" value="NUDIX_NADH_pyrophosphatase_Nudt13"/>
    <property type="match status" value="1"/>
</dbReference>
<keyword evidence="12" id="KW-1185">Reference proteome</keyword>
<sequence length="323" mass="35571">MTRAFVFSDDTVLCHQTINGWWPLYIQLPPFNNSGKEPQPTYQIGNVALLESLAPSHWQSEANNSINDGTESLVATESGSGTTEDAATFTAQAANAITYDYAVAHDIALPMIAEGSGNAFVPYRQLITQLPAALSAQISQAIQLLRWQTDTQFCSRCASPVVHATADERAMVCPVCRLRQYPRVQPCVITAITRPNPQTGEMQILLAHHHRYGEQKRPLMYGLIAGFVEVGESLEHAVVREVAEEVNISLSDIRYVSSQPWPFPSNLMLGFRASYAAGDIVIQEEELSHADFFDLSNLPKIPFKGSIAYELIAQIAHEQGIAL</sequence>
<dbReference type="InterPro" id="IPR049734">
    <property type="entry name" value="NudC-like_C"/>
</dbReference>
<evidence type="ECO:0000256" key="6">
    <source>
        <dbReference type="ARBA" id="ARBA00022801"/>
    </source>
</evidence>
<comment type="similarity">
    <text evidence="3">Belongs to the Nudix hydrolase family. NudC subfamily.</text>
</comment>
<dbReference type="InterPro" id="IPR020084">
    <property type="entry name" value="NUDIX_hydrolase_CS"/>
</dbReference>
<dbReference type="EC" id="3.6.1.22" evidence="4"/>
<dbReference type="Proteomes" id="UP000610203">
    <property type="component" value="Unassembled WGS sequence"/>
</dbReference>
<name>A0ABQ3GNE6_9GAMM</name>
<gene>
    <name evidence="11" type="ORF">GCM10016272_04750</name>
</gene>
<reference evidence="12" key="1">
    <citation type="journal article" date="2019" name="Int. J. Syst. Evol. Microbiol.">
        <title>The Global Catalogue of Microorganisms (GCM) 10K type strain sequencing project: providing services to taxonomists for standard genome sequencing and annotation.</title>
        <authorList>
            <consortium name="The Broad Institute Genomics Platform"/>
            <consortium name="The Broad Institute Genome Sequencing Center for Infectious Disease"/>
            <person name="Wu L."/>
            <person name="Ma J."/>
        </authorList>
    </citation>
    <scope>NUCLEOTIDE SEQUENCE [LARGE SCALE GENOMIC DNA]</scope>
    <source>
        <strain evidence="12">KCTC 42280</strain>
    </source>
</reference>
<keyword evidence="6" id="KW-0378">Hydrolase</keyword>
<evidence type="ECO:0000259" key="10">
    <source>
        <dbReference type="PROSITE" id="PS51462"/>
    </source>
</evidence>
<dbReference type="RefSeq" id="WP_189581164.1">
    <property type="nucleotide sequence ID" value="NZ_BMZR01000001.1"/>
</dbReference>
<dbReference type="PANTHER" id="PTHR42904">
    <property type="entry name" value="NUDIX HYDROLASE, NUDC SUBFAMILY"/>
    <property type="match status" value="1"/>
</dbReference>
<evidence type="ECO:0000256" key="5">
    <source>
        <dbReference type="ARBA" id="ARBA00022723"/>
    </source>
</evidence>
<organism evidence="11 12">
    <name type="scientific">Psychrobacter glaciei</name>
    <dbReference type="NCBI Taxonomy" id="619771"/>
    <lineage>
        <taxon>Bacteria</taxon>
        <taxon>Pseudomonadati</taxon>
        <taxon>Pseudomonadota</taxon>
        <taxon>Gammaproteobacteria</taxon>
        <taxon>Moraxellales</taxon>
        <taxon>Moraxellaceae</taxon>
        <taxon>Psychrobacter</taxon>
    </lineage>
</organism>
<evidence type="ECO:0000256" key="1">
    <source>
        <dbReference type="ARBA" id="ARBA00001946"/>
    </source>
</evidence>
<dbReference type="InterPro" id="IPR050241">
    <property type="entry name" value="NAD-cap_RNA_hydrolase_NudC"/>
</dbReference>
<dbReference type="Gene3D" id="3.90.79.10">
    <property type="entry name" value="Nucleoside Triphosphate Pyrophosphohydrolase"/>
    <property type="match status" value="1"/>
</dbReference>
<dbReference type="Gene3D" id="3.90.79.20">
    <property type="match status" value="1"/>
</dbReference>
<dbReference type="InterPro" id="IPR015376">
    <property type="entry name" value="Znr_NADH_PPase"/>
</dbReference>
<keyword evidence="7" id="KW-0460">Magnesium</keyword>
<keyword evidence="8" id="KW-0520">NAD</keyword>
<proteinExistence type="inferred from homology"/>
<dbReference type="InterPro" id="IPR000086">
    <property type="entry name" value="NUDIX_hydrolase_dom"/>
</dbReference>